<dbReference type="PANTHER" id="PTHR42776">
    <property type="entry name" value="SERINE PEPTIDASE S9 FAMILY MEMBER"/>
    <property type="match status" value="1"/>
</dbReference>
<dbReference type="InterPro" id="IPR011042">
    <property type="entry name" value="6-blade_b-propeller_TolB-like"/>
</dbReference>
<dbReference type="InterPro" id="IPR001375">
    <property type="entry name" value="Peptidase_S9_cat"/>
</dbReference>
<feature type="domain" description="Peptidase S9 prolyl oligopeptidase catalytic" evidence="8">
    <location>
        <begin position="459"/>
        <end position="670"/>
    </location>
</feature>
<keyword evidence="4" id="KW-0378">Hydrolase</keyword>
<evidence type="ECO:0000313" key="10">
    <source>
        <dbReference type="Proteomes" id="UP000298138"/>
    </source>
</evidence>
<keyword evidence="10" id="KW-1185">Reference proteome</keyword>
<evidence type="ECO:0000256" key="4">
    <source>
        <dbReference type="ARBA" id="ARBA00022801"/>
    </source>
</evidence>
<feature type="region of interest" description="Disordered" evidence="7">
    <location>
        <begin position="672"/>
        <end position="695"/>
    </location>
</feature>
<dbReference type="InterPro" id="IPR029058">
    <property type="entry name" value="AB_hydrolase_fold"/>
</dbReference>
<evidence type="ECO:0000256" key="2">
    <source>
        <dbReference type="ARBA" id="ARBA00022670"/>
    </source>
</evidence>
<feature type="compositionally biased region" description="Polar residues" evidence="7">
    <location>
        <begin position="683"/>
        <end position="695"/>
    </location>
</feature>
<dbReference type="GO" id="GO:0004252">
    <property type="term" value="F:serine-type endopeptidase activity"/>
    <property type="evidence" value="ECO:0007669"/>
    <property type="project" value="TreeGrafter"/>
</dbReference>
<keyword evidence="3" id="KW-0732">Signal</keyword>
<proteinExistence type="inferred from homology"/>
<feature type="non-terminal residue" evidence="9">
    <location>
        <position position="1"/>
    </location>
</feature>
<organism evidence="9 10">
    <name type="scientific">Ascodesmis nigricans</name>
    <dbReference type="NCBI Taxonomy" id="341454"/>
    <lineage>
        <taxon>Eukaryota</taxon>
        <taxon>Fungi</taxon>
        <taxon>Dikarya</taxon>
        <taxon>Ascomycota</taxon>
        <taxon>Pezizomycotina</taxon>
        <taxon>Pezizomycetes</taxon>
        <taxon>Pezizales</taxon>
        <taxon>Ascodesmidaceae</taxon>
        <taxon>Ascodesmis</taxon>
    </lineage>
</organism>
<dbReference type="InParanoid" id="A0A4S2MYT2"/>
<evidence type="ECO:0000256" key="7">
    <source>
        <dbReference type="SAM" id="MobiDB-lite"/>
    </source>
</evidence>
<comment type="similarity">
    <text evidence="1">Belongs to the peptidase S9C family.</text>
</comment>
<dbReference type="OrthoDB" id="416344at2759"/>
<evidence type="ECO:0000256" key="6">
    <source>
        <dbReference type="ARBA" id="ARBA00032829"/>
    </source>
</evidence>
<dbReference type="AlphaFoldDB" id="A0A4S2MYT2"/>
<dbReference type="Gene3D" id="2.120.10.30">
    <property type="entry name" value="TolB, C-terminal domain"/>
    <property type="match status" value="1"/>
</dbReference>
<dbReference type="EMBL" id="ML220117">
    <property type="protein sequence ID" value="TGZ81938.1"/>
    <property type="molecule type" value="Genomic_DNA"/>
</dbReference>
<dbReference type="Pfam" id="PF00326">
    <property type="entry name" value="Peptidase_S9"/>
    <property type="match status" value="1"/>
</dbReference>
<name>A0A4S2MYT2_9PEZI</name>
<keyword evidence="5" id="KW-0720">Serine protease</keyword>
<evidence type="ECO:0000259" key="8">
    <source>
        <dbReference type="Pfam" id="PF00326"/>
    </source>
</evidence>
<keyword evidence="2" id="KW-0645">Protease</keyword>
<dbReference type="Proteomes" id="UP000298138">
    <property type="component" value="Unassembled WGS sequence"/>
</dbReference>
<gene>
    <name evidence="9" type="ORF">EX30DRAFT_305895</name>
</gene>
<evidence type="ECO:0000313" key="9">
    <source>
        <dbReference type="EMBL" id="TGZ81938.1"/>
    </source>
</evidence>
<evidence type="ECO:0000256" key="3">
    <source>
        <dbReference type="ARBA" id="ARBA00022729"/>
    </source>
</evidence>
<sequence length="695" mass="78259">LLSSPRRSLPIPNKAGDIGIFSASTYSFEKHLKRNFFNLLDFKSGNTTELGSNIGEATWLGTDDYTILLKNTTSEGTTNLWICDARTPNEKTKFGSIPGIISHVRPIIANDTIHLVFSSKAHTDGTIYNRKNAPTTYASGMVYESLYVRHWDHYIFPEKNQLFRISFKNDSGVYSVDESTLTNLFGENSPLESPIEPFGGASDFDVSPDGNHVAFVSKDPDLNPANTTRHLVYLVPTTGWHEPTVINDPTEKDINGDKVPQGAASWPKFSPDGHTLAFLQMYRNGYESDINKIFTVSYKKPLRPVAKTWDVSPGSLDWAPDGNSLYVIAENRGQMKLYNVPLNDTEENITEVWKEHSVHGVDFLPDGKLLLGMSSLVSSMRAYIFDPSEGDSRALWSRPEAEKVLKYSQVEEWSFTGSLGYDIHGFMIKPSAFNKSASTKYPLALFIHGGPQGAWSDSWSTRWNPAVFAEHGYVVVTVNPTGSTGYGQKFVDAIEDQWGGRPYIDIDNTVDYLQKNPDFDFIDFDRMTALGASYGGFMINYIQGMPLGRKFKALVCHDGVFSTLNQIQSEELYFPQHDFGGTLWGNRAGYEKWDPARNVDQWATPQMIIHSELDYRLPITEGLAAFNVLQERGVPSKLLVFPDENHWVLKPENSLQWHQEVFEWLDRWTKPQEKTPEPKMKALNQQSMGSEGSEL</sequence>
<accession>A0A4S2MYT2</accession>
<dbReference type="PANTHER" id="PTHR42776:SF13">
    <property type="entry name" value="DIPEPTIDYL-PEPTIDASE 5"/>
    <property type="match status" value="1"/>
</dbReference>
<evidence type="ECO:0000256" key="1">
    <source>
        <dbReference type="ARBA" id="ARBA00010040"/>
    </source>
</evidence>
<dbReference type="SUPFAM" id="SSF53474">
    <property type="entry name" value="alpha/beta-Hydrolases"/>
    <property type="match status" value="1"/>
</dbReference>
<evidence type="ECO:0000256" key="5">
    <source>
        <dbReference type="ARBA" id="ARBA00022825"/>
    </source>
</evidence>
<dbReference type="SUPFAM" id="SSF82171">
    <property type="entry name" value="DPP6 N-terminal domain-like"/>
    <property type="match status" value="1"/>
</dbReference>
<reference evidence="9 10" key="1">
    <citation type="submission" date="2019-04" db="EMBL/GenBank/DDBJ databases">
        <title>Comparative genomics and transcriptomics to analyze fruiting body development in filamentous ascomycetes.</title>
        <authorList>
            <consortium name="DOE Joint Genome Institute"/>
            <person name="Lutkenhaus R."/>
            <person name="Traeger S."/>
            <person name="Breuer J."/>
            <person name="Kuo A."/>
            <person name="Lipzen A."/>
            <person name="Pangilinan J."/>
            <person name="Dilworth D."/>
            <person name="Sandor L."/>
            <person name="Poggeler S."/>
            <person name="Barry K."/>
            <person name="Grigoriev I.V."/>
            <person name="Nowrousian M."/>
        </authorList>
    </citation>
    <scope>NUCLEOTIDE SEQUENCE [LARGE SCALE GENOMIC DNA]</scope>
    <source>
        <strain evidence="9 10">CBS 389.68</strain>
    </source>
</reference>
<dbReference type="GO" id="GO:0006508">
    <property type="term" value="P:proteolysis"/>
    <property type="evidence" value="ECO:0007669"/>
    <property type="project" value="UniProtKB-KW"/>
</dbReference>
<protein>
    <recommendedName>
        <fullName evidence="6">Dipeptidyl-peptidase V</fullName>
    </recommendedName>
</protein>
<dbReference type="STRING" id="341454.A0A4S2MYT2"/>
<dbReference type="Gene3D" id="3.40.50.1820">
    <property type="entry name" value="alpha/beta hydrolase"/>
    <property type="match status" value="1"/>
</dbReference>
<dbReference type="FunFam" id="3.40.50.1820:FF:000028">
    <property type="entry name" value="S9 family peptidase"/>
    <property type="match status" value="1"/>
</dbReference>